<evidence type="ECO:0000256" key="6">
    <source>
        <dbReference type="ARBA" id="ARBA00023277"/>
    </source>
</evidence>
<reference evidence="10" key="1">
    <citation type="submission" date="2022-06" db="UniProtKB">
        <authorList>
            <consortium name="EnsemblMetazoa"/>
        </authorList>
    </citation>
    <scope>IDENTIFICATION</scope>
</reference>
<dbReference type="GO" id="GO:0005737">
    <property type="term" value="C:cytoplasm"/>
    <property type="evidence" value="ECO:0007669"/>
    <property type="project" value="TreeGrafter"/>
</dbReference>
<comment type="pathway">
    <text evidence="2">Carbohydrate metabolism; galactose metabolism.</text>
</comment>
<feature type="compositionally biased region" description="Low complexity" evidence="9">
    <location>
        <begin position="354"/>
        <end position="372"/>
    </location>
</feature>
<protein>
    <recommendedName>
        <fullName evidence="4">Galactose mutarotase</fullName>
    </recommendedName>
    <alternativeName>
        <fullName evidence="7">Aldose 1-epimerase</fullName>
    </alternativeName>
</protein>
<dbReference type="PANTHER" id="PTHR10091">
    <property type="entry name" value="ALDOSE-1-EPIMERASE"/>
    <property type="match status" value="1"/>
</dbReference>
<dbReference type="EnsemblMetazoa" id="XM_008191040.1">
    <property type="protein sequence ID" value="XP_008189262.1"/>
    <property type="gene ID" value="LOC103311431"/>
</dbReference>
<feature type="region of interest" description="Disordered" evidence="9">
    <location>
        <begin position="332"/>
        <end position="414"/>
    </location>
</feature>
<comment type="catalytic activity">
    <reaction evidence="1">
        <text>alpha-D-galactose = beta-D-galactose</text>
        <dbReference type="Rhea" id="RHEA:28675"/>
        <dbReference type="ChEBI" id="CHEBI:27667"/>
        <dbReference type="ChEBI" id="CHEBI:28061"/>
        <dbReference type="EC" id="5.1.3.3"/>
    </reaction>
    <physiologicalReaction direction="right-to-left" evidence="1">
        <dbReference type="Rhea" id="RHEA:28677"/>
    </physiologicalReaction>
</comment>
<dbReference type="InterPro" id="IPR008183">
    <property type="entry name" value="Aldose_1/G6P_1-epimerase"/>
</dbReference>
<comment type="function">
    <text evidence="8">Mutarotase that catalyzes the interconversion of beta-D-galactose and alpha-D-galactose during galactose metabolism. Beta-D-galactose is metabolized in the liver into glucose 1-phosphate, the primary metabolic fuel, by the action of four enzymes that constitute the Leloir pathway: GALM, GALK1 (galactokinase), GALT (galactose-1-phosphate uridylyltransferase) and GALE (UDP-galactose-4'-epimerase). Involved in the maintenance of the equilibrium between the beta- and alpha-anomers of galactose, therefore ensuring a sufficient supply of the alpha-anomer for GALK1. Also active on D-glucose although shows a preference for galactose over glucose.</text>
</comment>
<dbReference type="AlphaFoldDB" id="A0A8R2BAS2"/>
<dbReference type="CDD" id="cd09019">
    <property type="entry name" value="galactose_mutarotase_like"/>
    <property type="match status" value="1"/>
</dbReference>
<evidence type="ECO:0000256" key="4">
    <source>
        <dbReference type="ARBA" id="ARBA00021023"/>
    </source>
</evidence>
<evidence type="ECO:0000256" key="7">
    <source>
        <dbReference type="ARBA" id="ARBA00032729"/>
    </source>
</evidence>
<dbReference type="GO" id="GO:0004034">
    <property type="term" value="F:aldose 1-epimerase activity"/>
    <property type="evidence" value="ECO:0007669"/>
    <property type="project" value="UniProtKB-EC"/>
</dbReference>
<evidence type="ECO:0000256" key="2">
    <source>
        <dbReference type="ARBA" id="ARBA00004947"/>
    </source>
</evidence>
<dbReference type="InterPro" id="IPR011013">
    <property type="entry name" value="Gal_mutarotase_sf_dom"/>
</dbReference>
<keyword evidence="6" id="KW-0119">Carbohydrate metabolism</keyword>
<proteinExistence type="inferred from homology"/>
<dbReference type="InterPro" id="IPR018052">
    <property type="entry name" value="Ald1_epimerase_CS"/>
</dbReference>
<dbReference type="InterPro" id="IPR047215">
    <property type="entry name" value="Galactose_mutarotase-like"/>
</dbReference>
<evidence type="ECO:0000256" key="8">
    <source>
        <dbReference type="ARBA" id="ARBA00045743"/>
    </source>
</evidence>
<dbReference type="SUPFAM" id="SSF74650">
    <property type="entry name" value="Galactose mutarotase-like"/>
    <property type="match status" value="1"/>
</dbReference>
<sequence>MVSDVNSHAPDGQPWRITVLRNRNGMVVTFMDWGATWLSARVPMQDGSVREALLGCATPSDYLHQDAYLGATVGRYANRIASAELKPLNLLLAANQGAHQLHGGPEGFDKRRWQIVSQSETEVHYRIDSPDGDQGFPGNLIADVIYHLDDDNCLSITYDAQTDKPCPVNLTNHAYFNLDAHHGDARQHRLQLHADRYLPVDSEGIPNAPLKAVAGTSFDFNHPKCVMDDFLADDDQKAVKGYDHAFLLSTAGDSTQPAAELWSADGKLALTVFTAAPALQFYSGNYLDGTRAREQGSYTAFQGIALETMTLGSGAAMAAANNNGEANASAEAGAAAGGAKQNLPPNNVDNSKINNGSTNTNSAATSGTDSSNMSAEEVHKNTLCKDGKCPDVNKKVETKEGGGDVNKKTDGTSQ</sequence>
<dbReference type="GO" id="GO:0033499">
    <property type="term" value="P:galactose catabolic process via UDP-galactose, Leloir pathway"/>
    <property type="evidence" value="ECO:0007669"/>
    <property type="project" value="TreeGrafter"/>
</dbReference>
<dbReference type="GO" id="GO:0030246">
    <property type="term" value="F:carbohydrate binding"/>
    <property type="evidence" value="ECO:0007669"/>
    <property type="project" value="InterPro"/>
</dbReference>
<dbReference type="Gene3D" id="2.70.98.10">
    <property type="match status" value="1"/>
</dbReference>
<feature type="compositionally biased region" description="Basic and acidic residues" evidence="9">
    <location>
        <begin position="376"/>
        <end position="414"/>
    </location>
</feature>
<evidence type="ECO:0000256" key="5">
    <source>
        <dbReference type="ARBA" id="ARBA00023235"/>
    </source>
</evidence>
<accession>A0A8R2BAS2</accession>
<keyword evidence="5" id="KW-0413">Isomerase</keyword>
<evidence type="ECO:0000313" key="10">
    <source>
        <dbReference type="EnsemblMetazoa" id="XP_008189262.1"/>
    </source>
</evidence>
<evidence type="ECO:0000256" key="9">
    <source>
        <dbReference type="SAM" id="MobiDB-lite"/>
    </source>
</evidence>
<dbReference type="OrthoDB" id="274691at2759"/>
<comment type="similarity">
    <text evidence="3">Belongs to the aldose epimerase family.</text>
</comment>
<dbReference type="PANTHER" id="PTHR10091:SF0">
    <property type="entry name" value="GALACTOSE MUTAROTASE"/>
    <property type="match status" value="1"/>
</dbReference>
<evidence type="ECO:0000256" key="3">
    <source>
        <dbReference type="ARBA" id="ARBA00006206"/>
    </source>
</evidence>
<dbReference type="Pfam" id="PF01263">
    <property type="entry name" value="Aldose_epim"/>
    <property type="match status" value="1"/>
</dbReference>
<name>A0A8R2BAS2_ACYPI</name>
<dbReference type="PROSITE" id="PS00545">
    <property type="entry name" value="ALDOSE_1_EPIMERASE"/>
    <property type="match status" value="1"/>
</dbReference>
<dbReference type="GO" id="GO:0006006">
    <property type="term" value="P:glucose metabolic process"/>
    <property type="evidence" value="ECO:0007669"/>
    <property type="project" value="TreeGrafter"/>
</dbReference>
<organism evidence="10">
    <name type="scientific">Acyrthosiphon pisum</name>
    <name type="common">Pea aphid</name>
    <dbReference type="NCBI Taxonomy" id="7029"/>
    <lineage>
        <taxon>Eukaryota</taxon>
        <taxon>Metazoa</taxon>
        <taxon>Ecdysozoa</taxon>
        <taxon>Arthropoda</taxon>
        <taxon>Hexapoda</taxon>
        <taxon>Insecta</taxon>
        <taxon>Pterygota</taxon>
        <taxon>Neoptera</taxon>
        <taxon>Paraneoptera</taxon>
        <taxon>Hemiptera</taxon>
        <taxon>Sternorrhyncha</taxon>
        <taxon>Aphidomorpha</taxon>
        <taxon>Aphidoidea</taxon>
        <taxon>Aphididae</taxon>
        <taxon>Macrosiphini</taxon>
        <taxon>Acyrthosiphon</taxon>
    </lineage>
</organism>
<dbReference type="InterPro" id="IPR014718">
    <property type="entry name" value="GH-type_carb-bd"/>
</dbReference>
<evidence type="ECO:0000256" key="1">
    <source>
        <dbReference type="ARBA" id="ARBA00001712"/>
    </source>
</evidence>
<feature type="compositionally biased region" description="Polar residues" evidence="9">
    <location>
        <begin position="343"/>
        <end position="353"/>
    </location>
</feature>
<dbReference type="NCBIfam" id="NF008277">
    <property type="entry name" value="PRK11055.1"/>
    <property type="match status" value="1"/>
</dbReference>